<dbReference type="Gene3D" id="3.10.129.10">
    <property type="entry name" value="Hotdog Thioesterase"/>
    <property type="match status" value="1"/>
</dbReference>
<protein>
    <recommendedName>
        <fullName evidence="3">Thioesterase</fullName>
    </recommendedName>
</protein>
<dbReference type="Proteomes" id="UP000230859">
    <property type="component" value="Unassembled WGS sequence"/>
</dbReference>
<comment type="caution">
    <text evidence="1">The sequence shown here is derived from an EMBL/GenBank/DDBJ whole genome shotgun (WGS) entry which is preliminary data.</text>
</comment>
<sequence>MKYFAHSQREFVYKYVVMRSDVDQFQHMSFANYLRLMFLATDALILGVHEYGLLMNNSRLITSKSNMQFKSQTVFGDNILIKVNSSNLQKDHFSLLFTYIIEESGTLVALGKQSLYFASLNTRTPIPTPSEITPLLESISVNERNLLYRY</sequence>
<dbReference type="EMBL" id="PCVY01000003">
    <property type="protein sequence ID" value="PIQ87549.1"/>
    <property type="molecule type" value="Genomic_DNA"/>
</dbReference>
<dbReference type="InterPro" id="IPR029069">
    <property type="entry name" value="HotDog_dom_sf"/>
</dbReference>
<reference evidence="1 2" key="1">
    <citation type="submission" date="2017-09" db="EMBL/GenBank/DDBJ databases">
        <title>Depth-based differentiation of microbial function through sediment-hosted aquifers and enrichment of novel symbionts in the deep terrestrial subsurface.</title>
        <authorList>
            <person name="Probst A.J."/>
            <person name="Ladd B."/>
            <person name="Jarett J.K."/>
            <person name="Geller-Mcgrath D.E."/>
            <person name="Sieber C.M."/>
            <person name="Emerson J.B."/>
            <person name="Anantharaman K."/>
            <person name="Thomas B.C."/>
            <person name="Malmstrom R."/>
            <person name="Stieglmeier M."/>
            <person name="Klingl A."/>
            <person name="Woyke T."/>
            <person name="Ryan C.M."/>
            <person name="Banfield J.F."/>
        </authorList>
    </citation>
    <scope>NUCLEOTIDE SEQUENCE [LARGE SCALE GENOMIC DNA]</scope>
    <source>
        <strain evidence="1">CG11_big_fil_rev_8_21_14_0_20_45_26</strain>
    </source>
</reference>
<proteinExistence type="predicted"/>
<evidence type="ECO:0000313" key="1">
    <source>
        <dbReference type="EMBL" id="PIQ87549.1"/>
    </source>
</evidence>
<organism evidence="1 2">
    <name type="scientific">Candidatus Abzuiibacterium crystallinum</name>
    <dbReference type="NCBI Taxonomy" id="1974748"/>
    <lineage>
        <taxon>Bacteria</taxon>
        <taxon>Pseudomonadati</taxon>
        <taxon>Candidatus Omnitrophota</taxon>
        <taxon>Candidatus Abzuiibacterium</taxon>
    </lineage>
</organism>
<accession>A0A2H0LT01</accession>
<evidence type="ECO:0000313" key="2">
    <source>
        <dbReference type="Proteomes" id="UP000230859"/>
    </source>
</evidence>
<evidence type="ECO:0008006" key="3">
    <source>
        <dbReference type="Google" id="ProtNLM"/>
    </source>
</evidence>
<dbReference type="Pfam" id="PF13279">
    <property type="entry name" value="4HBT_2"/>
    <property type="match status" value="1"/>
</dbReference>
<gene>
    <name evidence="1" type="ORF">COV74_00310</name>
</gene>
<dbReference type="AlphaFoldDB" id="A0A2H0LT01"/>
<name>A0A2H0LT01_9BACT</name>
<dbReference type="SUPFAM" id="SSF54637">
    <property type="entry name" value="Thioesterase/thiol ester dehydrase-isomerase"/>
    <property type="match status" value="1"/>
</dbReference>